<dbReference type="GO" id="GO:0005634">
    <property type="term" value="C:nucleus"/>
    <property type="evidence" value="ECO:0007669"/>
    <property type="project" value="TreeGrafter"/>
</dbReference>
<dbReference type="GO" id="GO:0000290">
    <property type="term" value="P:deadenylation-dependent decapping of nuclear-transcribed mRNA"/>
    <property type="evidence" value="ECO:0007669"/>
    <property type="project" value="InterPro"/>
</dbReference>
<protein>
    <recommendedName>
        <fullName evidence="2">HIT domain-containing protein</fullName>
    </recommendedName>
</protein>
<accession>A0A6C0IR60</accession>
<dbReference type="GO" id="GO:0000932">
    <property type="term" value="C:P-body"/>
    <property type="evidence" value="ECO:0007669"/>
    <property type="project" value="TreeGrafter"/>
</dbReference>
<dbReference type="SUPFAM" id="SSF54197">
    <property type="entry name" value="HIT-like"/>
    <property type="match status" value="1"/>
</dbReference>
<dbReference type="Gene3D" id="3.30.428.10">
    <property type="entry name" value="HIT-like"/>
    <property type="match status" value="1"/>
</dbReference>
<evidence type="ECO:0008006" key="2">
    <source>
        <dbReference type="Google" id="ProtNLM"/>
    </source>
</evidence>
<organism evidence="1">
    <name type="scientific">viral metagenome</name>
    <dbReference type="NCBI Taxonomy" id="1070528"/>
    <lineage>
        <taxon>unclassified sequences</taxon>
        <taxon>metagenomes</taxon>
        <taxon>organismal metagenomes</taxon>
    </lineage>
</organism>
<dbReference type="InterPro" id="IPR008594">
    <property type="entry name" value="DcpS/DCS2"/>
</dbReference>
<dbReference type="GO" id="GO:0016787">
    <property type="term" value="F:hydrolase activity"/>
    <property type="evidence" value="ECO:0007669"/>
    <property type="project" value="InterPro"/>
</dbReference>
<dbReference type="Pfam" id="PF11969">
    <property type="entry name" value="DcpS_C"/>
    <property type="match status" value="1"/>
</dbReference>
<dbReference type="PANTHER" id="PTHR12978:SF0">
    <property type="entry name" value="M7GPPPX DIPHOSPHATASE"/>
    <property type="match status" value="1"/>
</dbReference>
<proteinExistence type="predicted"/>
<dbReference type="EMBL" id="MN740245">
    <property type="protein sequence ID" value="QHT95734.1"/>
    <property type="molecule type" value="Genomic_DNA"/>
</dbReference>
<reference evidence="1" key="1">
    <citation type="journal article" date="2020" name="Nature">
        <title>Giant virus diversity and host interactions through global metagenomics.</title>
        <authorList>
            <person name="Schulz F."/>
            <person name="Roux S."/>
            <person name="Paez-Espino D."/>
            <person name="Jungbluth S."/>
            <person name="Walsh D.A."/>
            <person name="Denef V.J."/>
            <person name="McMahon K.D."/>
            <person name="Konstantinidis K.T."/>
            <person name="Eloe-Fadrosh E.A."/>
            <person name="Kyrpides N.C."/>
            <person name="Woyke T."/>
        </authorList>
    </citation>
    <scope>NUCLEOTIDE SEQUENCE</scope>
    <source>
        <strain evidence="1">GVMAG-M-3300024301-20</strain>
    </source>
</reference>
<dbReference type="AlphaFoldDB" id="A0A6C0IR60"/>
<evidence type="ECO:0000313" key="1">
    <source>
        <dbReference type="EMBL" id="QHT95734.1"/>
    </source>
</evidence>
<dbReference type="InterPro" id="IPR036265">
    <property type="entry name" value="HIT-like_sf"/>
</dbReference>
<sequence length="228" mass="27104">MELIEGNIKHKFIPTQVVSFDNINKSCRIFKNDVFSKFETTLLVKGEYILCEDISKLKTYSKRITKESYQEYCEYIRKRGPSKDQWIYNIIRGTDEQDKVLYRNSLCVVIPTYTWDTKNVDKLHMLVTPTDTSLRSIRDLNVSHINLLKHMKIIGLVCIEENYGLEECNLKMFFHYDPSTYHLHIHFINVNYIECFSSIEYSHDLDLVIFNLGIDTDYYKKVLLNTRR</sequence>
<name>A0A6C0IR60_9ZZZZ</name>
<dbReference type="PANTHER" id="PTHR12978">
    <property type="entry name" value="HISTIDINE TRIAD HIT PROTEIN MEMBER"/>
    <property type="match status" value="1"/>
</dbReference>
<dbReference type="GO" id="GO:0000340">
    <property type="term" value="F:RNA 7-methylguanosine cap binding"/>
    <property type="evidence" value="ECO:0007669"/>
    <property type="project" value="TreeGrafter"/>
</dbReference>